<feature type="compositionally biased region" description="Acidic residues" evidence="1">
    <location>
        <begin position="1253"/>
        <end position="1268"/>
    </location>
</feature>
<feature type="region of interest" description="Disordered" evidence="1">
    <location>
        <begin position="1780"/>
        <end position="2015"/>
    </location>
</feature>
<gene>
    <name evidence="2" type="ORF">Vbra_16303</name>
</gene>
<feature type="compositionally biased region" description="Basic and acidic residues" evidence="1">
    <location>
        <begin position="598"/>
        <end position="610"/>
    </location>
</feature>
<accession>A0A0G4FW20</accession>
<feature type="compositionally biased region" description="Acidic residues" evidence="1">
    <location>
        <begin position="1200"/>
        <end position="1209"/>
    </location>
</feature>
<dbReference type="InParanoid" id="A0A0G4FW20"/>
<evidence type="ECO:0000313" key="3">
    <source>
        <dbReference type="Proteomes" id="UP000041254"/>
    </source>
</evidence>
<evidence type="ECO:0000256" key="1">
    <source>
        <dbReference type="SAM" id="MobiDB-lite"/>
    </source>
</evidence>
<dbReference type="EMBL" id="CDMY01000510">
    <property type="protein sequence ID" value="CEM19159.1"/>
    <property type="molecule type" value="Genomic_DNA"/>
</dbReference>
<reference evidence="2 3" key="1">
    <citation type="submission" date="2014-11" db="EMBL/GenBank/DDBJ databases">
        <authorList>
            <person name="Zhu J."/>
            <person name="Qi W."/>
            <person name="Song R."/>
        </authorList>
    </citation>
    <scope>NUCLEOTIDE SEQUENCE [LARGE SCALE GENOMIC DNA]</scope>
</reference>
<feature type="compositionally biased region" description="Basic and acidic residues" evidence="1">
    <location>
        <begin position="1651"/>
        <end position="1664"/>
    </location>
</feature>
<feature type="compositionally biased region" description="Low complexity" evidence="1">
    <location>
        <begin position="417"/>
        <end position="430"/>
    </location>
</feature>
<feature type="compositionally biased region" description="Pro residues" evidence="1">
    <location>
        <begin position="1783"/>
        <end position="1800"/>
    </location>
</feature>
<feature type="compositionally biased region" description="Pro residues" evidence="1">
    <location>
        <begin position="1273"/>
        <end position="1291"/>
    </location>
</feature>
<feature type="compositionally biased region" description="Basic and acidic residues" evidence="1">
    <location>
        <begin position="203"/>
        <end position="213"/>
    </location>
</feature>
<proteinExistence type="predicted"/>
<feature type="compositionally biased region" description="Basic residues" evidence="1">
    <location>
        <begin position="579"/>
        <end position="590"/>
    </location>
</feature>
<feature type="compositionally biased region" description="Low complexity" evidence="1">
    <location>
        <begin position="1634"/>
        <end position="1645"/>
    </location>
</feature>
<feature type="compositionally biased region" description="Basic and acidic residues" evidence="1">
    <location>
        <begin position="1801"/>
        <end position="1810"/>
    </location>
</feature>
<feature type="compositionally biased region" description="Low complexity" evidence="1">
    <location>
        <begin position="1406"/>
        <end position="1416"/>
    </location>
</feature>
<feature type="compositionally biased region" description="Basic and acidic residues" evidence="1">
    <location>
        <begin position="1862"/>
        <end position="1877"/>
    </location>
</feature>
<dbReference type="PANTHER" id="PTHR24216">
    <property type="entry name" value="PAXILLIN-RELATED"/>
    <property type="match status" value="1"/>
</dbReference>
<feature type="compositionally biased region" description="Basic and acidic residues" evidence="1">
    <location>
        <begin position="1298"/>
        <end position="1315"/>
    </location>
</feature>
<feature type="region of interest" description="Disordered" evidence="1">
    <location>
        <begin position="182"/>
        <end position="238"/>
    </location>
</feature>
<protein>
    <submittedName>
        <fullName evidence="2">Uncharacterized protein</fullName>
    </submittedName>
</protein>
<feature type="compositionally biased region" description="Pro residues" evidence="1">
    <location>
        <begin position="214"/>
        <end position="226"/>
    </location>
</feature>
<feature type="compositionally biased region" description="Low complexity" evidence="1">
    <location>
        <begin position="1852"/>
        <end position="1861"/>
    </location>
</feature>
<dbReference type="PROSITE" id="PS51257">
    <property type="entry name" value="PROKAR_LIPOPROTEIN"/>
    <property type="match status" value="1"/>
</dbReference>
<dbReference type="VEuPathDB" id="CryptoDB:Vbra_16303"/>
<feature type="region of interest" description="Disordered" evidence="1">
    <location>
        <begin position="506"/>
        <end position="529"/>
    </location>
</feature>
<feature type="region of interest" description="Disordered" evidence="1">
    <location>
        <begin position="1394"/>
        <end position="1490"/>
    </location>
</feature>
<feature type="compositionally biased region" description="Polar residues" evidence="1">
    <location>
        <begin position="1811"/>
        <end position="1823"/>
    </location>
</feature>
<feature type="region of interest" description="Disordered" evidence="1">
    <location>
        <begin position="1251"/>
        <end position="1321"/>
    </location>
</feature>
<feature type="compositionally biased region" description="Basic and acidic residues" evidence="1">
    <location>
        <begin position="1828"/>
        <end position="1842"/>
    </location>
</feature>
<sequence>MRSLLTRSTGAFGRRGRQDNAGAAASSHSVASCSSADSWVRFICRLVDERHSDIQAEDGLDVGYHSGWERASRRLERLAALPLDDVVELFREIGGHPSISDGAAEMVIEWFGRWLEQTRLVHMYATADERAREQPLPGQPQIPHSLVLAAARGFFSPTRLLLLALLRAIYLSSAHPPGFFTPEPFDMELPRSEGPSDELNPPRTHDGRRDPKRPPSPPSPLPPSSPPTKGGAASEPSVPYRPSQFIRWLLSIAEEQALVVDYRPQPREKERGPTRNPGPPPPAAAAAAAAAAGAASESAGSVCRHMGALDLGDDSRSSSGRGLAVCYALRCLSEPGMAIATLPSLSSLIASAAFSSSAMSDTLPTSPLPPPSRRPSRLHTARSAPPTRPDKASTAGEDCPMLQAQEKQPQDLPPRKSAGVARAAAGSGALPPIPPLPPFAALQAEDGPDLGDPCVSPERRDRRPGRDESLGRSSLPREGPVKPLMLLMGLLMQWLESESEDIEITGRGQARWLRDKGKKGGGGGSDASPQQIMALCSAMASSSSCSDGRRVLHDAQQMLSATAQRYAQYEDDEQELSHGKKKSRAAKHKAASSGSPEPRPRGAHLADDARTGGVSVSQLGQTAKQLRRARYAGCGVVVGRKGGKGGGGDGYYAPPEESEALWVAVATCLARLVRMALSRRASSADSRLERHVLPCLEVLCTMLLSREDLPVAAVRAFVDRLAEGASIALRLGESVPSLRRWPALEVLLDKQRSHVLTRCFRTWCDVQFSLSQISHPSRSSHEARGFVHDVAQDFLAPHMAAVLRPARRRDGDQPHPASQSTVPEEAPDAVALFLNTSCRPPLVNPQSEPSEGLPSEPSRCCWTCLVWTQAVLKLRMAISFSADTQPGLPRGAGQSRAPHDDPMSIRLTDCDIRFHQQRSARHCHVSTRETAEVPTELAWHTLGELYKLLHEVAPHSLSPLPSTWRRRLPLPQGHGPFCAELARALGEVQRRRMAAEMELMAIAIQCLATIHGGRVTIDPPTSPLSPPLGPSDAAQTASIRVSLPATPPLTVGCLPSSGYVDHVARPSRAKAARRGAWASKLAQVKREEGFSEERLDRMIARLWREAPDACTALRDTEAADGVEVYEGLEGGGGLKTIVGLLFAEMATDEALLQELRDPHRLVYRTLLVRCLASLLASGAVDEGSMCDAMPQVPRQTSDHDGDETMDEDGGGQRFRHGLMGLAQFISRVQKLLLFRLQCWVFDRSVVRHYSTHEDEDDDNATIPEDPEDSQPNHRPPPTAPSPFPSPTPPVPSSSLLARDTDGSRPADQHNEDPYAREGPFTAKLDSASPAIREAGGLTAAICINSLLSLIERLMPLCNEGVRAHCNTFLKDVLKGCLPVRSAASDCRRMYRTMQARRSSGGPPRALPISTSSPSLLLGGGLEGMPPTNDRESDTLINLVDDSSESLPADHQPFARKSAPNAKKRARSQASRDDGGGGDGDADGEEVDEQRRGERRLLSFGFAAVGDGSIELECAPVSVKTGNAWLEEGFEAVLRDIVAVCLRHQPVRELPETLGYVISHAALWTGRSAVLHRGVQLEVLEFVSAVLLQQHIFSRVHTLDAHGRPLLSSLCLAFVAKQSGPDIDPAHLFSLRQQRNNNNSSRPSRSATSHQPDSRGRGREREPRTTGEASQAAESLDMDIFKSAGELLQGVAQMTCYVGALYLRADCPVPSRQRSIGDGWRRPDGTTAKHVRQRWVKAAHLLARRALKAFPDSGDGLTPAELHTHQMLRRAANQLEDCLKTLAPHPPLPPPAPPPPPPPPLVRDREPRADSPSRTLSDTPTGTAFFSDLDNHPRRERGERPQAPDDGPDGDEAMAPAAAAPDGHPDSDPREMRRERRAAGIPAPIPDDPPESPDRRMRGRSAHEDGSVSPPPSSVARPARSEGAADRGRKSSRGGRGRGKSKPGQRGGARRGPGRPRTKKDDDADGYEALRGFLDYEGNEEGMLASSGSDSGGEGRARRGKKAGATDPAKAEDPVRVFKKARMSSHWSTFIDSLTR</sequence>
<feature type="region of interest" description="Disordered" evidence="1">
    <location>
        <begin position="569"/>
        <end position="616"/>
    </location>
</feature>
<name>A0A0G4FW20_VITBC</name>
<feature type="compositionally biased region" description="Basic and acidic residues" evidence="1">
    <location>
        <begin position="264"/>
        <end position="273"/>
    </location>
</feature>
<dbReference type="Proteomes" id="UP000041254">
    <property type="component" value="Unassembled WGS sequence"/>
</dbReference>
<feature type="region of interest" description="Disordered" evidence="1">
    <location>
        <begin position="359"/>
        <end position="480"/>
    </location>
</feature>
<dbReference type="PANTHER" id="PTHR24216:SF65">
    <property type="entry name" value="PAXILLIN-LIKE PROTEIN 1"/>
    <property type="match status" value="1"/>
</dbReference>
<organism evidence="2 3">
    <name type="scientific">Vitrella brassicaformis (strain CCMP3155)</name>
    <dbReference type="NCBI Taxonomy" id="1169540"/>
    <lineage>
        <taxon>Eukaryota</taxon>
        <taxon>Sar</taxon>
        <taxon>Alveolata</taxon>
        <taxon>Colpodellida</taxon>
        <taxon>Vitrellaceae</taxon>
        <taxon>Vitrella</taxon>
    </lineage>
</organism>
<feature type="compositionally biased region" description="Basic and acidic residues" evidence="1">
    <location>
        <begin position="1891"/>
        <end position="1905"/>
    </location>
</feature>
<feature type="compositionally biased region" description="Basic and acidic residues" evidence="1">
    <location>
        <begin position="1918"/>
        <end position="1928"/>
    </location>
</feature>
<feature type="region of interest" description="Disordered" evidence="1">
    <location>
        <begin position="1634"/>
        <end position="1673"/>
    </location>
</feature>
<feature type="compositionally biased region" description="Basic residues" evidence="1">
    <location>
        <begin position="1929"/>
        <end position="1957"/>
    </location>
</feature>
<feature type="compositionally biased region" description="Basic and acidic residues" evidence="1">
    <location>
        <begin position="457"/>
        <end position="470"/>
    </location>
</feature>
<feature type="region of interest" description="Disordered" evidence="1">
    <location>
        <begin position="264"/>
        <end position="284"/>
    </location>
</feature>
<keyword evidence="3" id="KW-1185">Reference proteome</keyword>
<evidence type="ECO:0000313" key="2">
    <source>
        <dbReference type="EMBL" id="CEM19159.1"/>
    </source>
</evidence>
<feature type="region of interest" description="Disordered" evidence="1">
    <location>
        <begin position="1185"/>
        <end position="1212"/>
    </location>
</feature>